<keyword evidence="1" id="KW-0456">Lyase</keyword>
<accession>A0AB36FL82</accession>
<dbReference type="EMBL" id="MIPY01000048">
    <property type="protein sequence ID" value="OES25479.1"/>
    <property type="molecule type" value="Genomic_DNA"/>
</dbReference>
<gene>
    <name evidence="1" type="ORF">BFV95_4408</name>
</gene>
<keyword evidence="2" id="KW-1185">Reference proteome</keyword>
<organism evidence="1 2">
    <name type="scientific">Alteromonas macleodii</name>
    <name type="common">Pseudoalteromonas macleodii</name>
    <dbReference type="NCBI Taxonomy" id="28108"/>
    <lineage>
        <taxon>Bacteria</taxon>
        <taxon>Pseudomonadati</taxon>
        <taxon>Pseudomonadota</taxon>
        <taxon>Gammaproteobacteria</taxon>
        <taxon>Alteromonadales</taxon>
        <taxon>Alteromonadaceae</taxon>
        <taxon>Alteromonas/Salinimonas group</taxon>
        <taxon>Alteromonas</taxon>
    </lineage>
</organism>
<dbReference type="Proteomes" id="UP000095392">
    <property type="component" value="Unassembled WGS sequence"/>
</dbReference>
<reference evidence="1 2" key="1">
    <citation type="submission" date="2016-09" db="EMBL/GenBank/DDBJ databases">
        <title>Draft Genome Sequence of four Alteromonas macleodii strains isolated from copper coupons and grown long-term at elevated copper levels.</title>
        <authorList>
            <person name="Cusick K."/>
            <person name="Dale J."/>
            <person name="Little B."/>
            <person name="Biffinger J."/>
        </authorList>
    </citation>
    <scope>NUCLEOTIDE SEQUENCE [LARGE SCALE GENOMIC DNA]</scope>
    <source>
        <strain evidence="1 2">KCP01</strain>
    </source>
</reference>
<dbReference type="GO" id="GO:0016829">
    <property type="term" value="F:lyase activity"/>
    <property type="evidence" value="ECO:0007669"/>
    <property type="project" value="UniProtKB-KW"/>
</dbReference>
<sequence>MKRVTGIGGIFFKAKDAPQLQAWYKRHWALMFRLGEVPHSVGQTRTASPLVERLSGLLGLKTASSLAQAMLHL</sequence>
<proteinExistence type="predicted"/>
<evidence type="ECO:0000313" key="1">
    <source>
        <dbReference type="EMBL" id="OES25479.1"/>
    </source>
</evidence>
<name>A0AB36FL82_ALTMA</name>
<protein>
    <submittedName>
        <fullName evidence="1">Lactoylglutathione lyase</fullName>
    </submittedName>
</protein>
<dbReference type="AlphaFoldDB" id="A0AB36FL82"/>
<comment type="caution">
    <text evidence="1">The sequence shown here is derived from an EMBL/GenBank/DDBJ whole genome shotgun (WGS) entry which is preliminary data.</text>
</comment>
<evidence type="ECO:0000313" key="2">
    <source>
        <dbReference type="Proteomes" id="UP000095392"/>
    </source>
</evidence>